<dbReference type="Gene3D" id="3.30.70.1660">
    <property type="match status" value="1"/>
</dbReference>
<comment type="caution">
    <text evidence="4">The sequence shown here is derived from an EMBL/GenBank/DDBJ whole genome shotgun (WGS) entry which is preliminary data.</text>
</comment>
<dbReference type="SMART" id="SM00937">
    <property type="entry name" value="PCRF"/>
    <property type="match status" value="1"/>
</dbReference>
<dbReference type="Proteomes" id="UP000034036">
    <property type="component" value="Unassembled WGS sequence"/>
</dbReference>
<organism evidence="4 5">
    <name type="scientific">Candidatus Giovannonibacteria bacterium GW2011_GWF2_42_19</name>
    <dbReference type="NCBI Taxonomy" id="1618659"/>
    <lineage>
        <taxon>Bacteria</taxon>
        <taxon>Candidatus Giovannoniibacteriota</taxon>
    </lineage>
</organism>
<dbReference type="Pfam" id="PF03462">
    <property type="entry name" value="PCRF"/>
    <property type="match status" value="1"/>
</dbReference>
<proteinExistence type="inferred from homology"/>
<dbReference type="Gene3D" id="3.30.160.20">
    <property type="match status" value="1"/>
</dbReference>
<dbReference type="SUPFAM" id="SSF75620">
    <property type="entry name" value="Release factor"/>
    <property type="match status" value="1"/>
</dbReference>
<evidence type="ECO:0000259" key="3">
    <source>
        <dbReference type="PROSITE" id="PS00745"/>
    </source>
</evidence>
<evidence type="ECO:0000256" key="1">
    <source>
        <dbReference type="ARBA" id="ARBA00010835"/>
    </source>
</evidence>
<dbReference type="PANTHER" id="PTHR43116:SF3">
    <property type="entry name" value="CLASS I PEPTIDE CHAIN RELEASE FACTOR"/>
    <property type="match status" value="1"/>
</dbReference>
<reference evidence="4 5" key="1">
    <citation type="journal article" date="2015" name="Nature">
        <title>rRNA introns, odd ribosomes, and small enigmatic genomes across a large radiation of phyla.</title>
        <authorList>
            <person name="Brown C.T."/>
            <person name="Hug L.A."/>
            <person name="Thomas B.C."/>
            <person name="Sharon I."/>
            <person name="Castelle C.J."/>
            <person name="Singh A."/>
            <person name="Wilkins M.J."/>
            <person name="Williams K.H."/>
            <person name="Banfield J.F."/>
        </authorList>
    </citation>
    <scope>NUCLEOTIDE SEQUENCE [LARGE SCALE GENOMIC DNA]</scope>
</reference>
<sequence length="236" mass="27230">MTIVAGAGGDDAEDWARILFEMYERYTNLKHFDFKILHRHFNQLNGVKNATIEIRGKFAYGYLKHETGVHRLVRISPFDSNKRRHTSFALVEVMPKFVEPSEVEINEDDLEYDFARAGGPGGQNVNKRETAVRLTHKPTGIQVHVTQERSQERNRQKALELLRSRLYKLKVENQKAEKESLRKGKALEIEWGHQIRSYVLHPYKMVKDLRTGVETGDVEAVLSGKLEKFIEAELGL</sequence>
<comment type="similarity">
    <text evidence="1">Belongs to the prokaryotic/mitochondrial release factor family.</text>
</comment>
<dbReference type="Pfam" id="PF00472">
    <property type="entry name" value="RF-1"/>
    <property type="match status" value="1"/>
</dbReference>
<dbReference type="PROSITE" id="PS00745">
    <property type="entry name" value="RF_PROK_I"/>
    <property type="match status" value="1"/>
</dbReference>
<dbReference type="PANTHER" id="PTHR43116">
    <property type="entry name" value="PEPTIDE CHAIN RELEASE FACTOR 2"/>
    <property type="match status" value="1"/>
</dbReference>
<gene>
    <name evidence="4" type="ORF">UV11_C0008G0008</name>
</gene>
<dbReference type="PATRIC" id="fig|1618659.3.peg.330"/>
<evidence type="ECO:0000256" key="2">
    <source>
        <dbReference type="ARBA" id="ARBA00022481"/>
    </source>
</evidence>
<evidence type="ECO:0000313" key="4">
    <source>
        <dbReference type="EMBL" id="KKS48469.1"/>
    </source>
</evidence>
<feature type="domain" description="Prokaryotic-type class I peptide chain release factors" evidence="3">
    <location>
        <begin position="116"/>
        <end position="132"/>
    </location>
</feature>
<dbReference type="InterPro" id="IPR000352">
    <property type="entry name" value="Pep_chain_release_fac_I"/>
</dbReference>
<dbReference type="EMBL" id="LCDF01000008">
    <property type="protein sequence ID" value="KKS48469.1"/>
    <property type="molecule type" value="Genomic_DNA"/>
</dbReference>
<dbReference type="InterPro" id="IPR005139">
    <property type="entry name" value="PCRF"/>
</dbReference>
<protein>
    <submittedName>
        <fullName evidence="4">Peptide chain release factor 2</fullName>
    </submittedName>
</protein>
<dbReference type="GO" id="GO:0003747">
    <property type="term" value="F:translation release factor activity"/>
    <property type="evidence" value="ECO:0007669"/>
    <property type="project" value="InterPro"/>
</dbReference>
<dbReference type="GO" id="GO:0005737">
    <property type="term" value="C:cytoplasm"/>
    <property type="evidence" value="ECO:0007669"/>
    <property type="project" value="UniProtKB-ARBA"/>
</dbReference>
<dbReference type="STRING" id="1618659.UV11_C0008G0008"/>
<accession>A0A0G0ZIG0</accession>
<keyword evidence="2" id="KW-0488">Methylation</keyword>
<dbReference type="AlphaFoldDB" id="A0A0G0ZIG0"/>
<evidence type="ECO:0000313" key="5">
    <source>
        <dbReference type="Proteomes" id="UP000034036"/>
    </source>
</evidence>
<dbReference type="InterPro" id="IPR045853">
    <property type="entry name" value="Pep_chain_release_fac_I_sf"/>
</dbReference>
<name>A0A0G0ZIG0_9BACT</name>